<protein>
    <recommendedName>
        <fullName evidence="2">DUF6699 domain-containing protein</fullName>
    </recommendedName>
</protein>
<feature type="domain" description="DUF6699" evidence="2">
    <location>
        <begin position="60"/>
        <end position="140"/>
    </location>
</feature>
<feature type="region of interest" description="Disordered" evidence="1">
    <location>
        <begin position="1"/>
        <end position="36"/>
    </location>
</feature>
<evidence type="ECO:0000259" key="2">
    <source>
        <dbReference type="Pfam" id="PF20415"/>
    </source>
</evidence>
<dbReference type="Pfam" id="PF20415">
    <property type="entry name" value="DUF6699"/>
    <property type="match status" value="1"/>
</dbReference>
<comment type="caution">
    <text evidence="3">The sequence shown here is derived from an EMBL/GenBank/DDBJ whole genome shotgun (WGS) entry which is preliminary data.</text>
</comment>
<accession>A0A4Y7SYC0</accession>
<dbReference type="InterPro" id="IPR046522">
    <property type="entry name" value="DUF6699"/>
</dbReference>
<evidence type="ECO:0000313" key="4">
    <source>
        <dbReference type="Proteomes" id="UP000298030"/>
    </source>
</evidence>
<keyword evidence="4" id="KW-1185">Reference proteome</keyword>
<evidence type="ECO:0000313" key="3">
    <source>
        <dbReference type="EMBL" id="TEB26855.1"/>
    </source>
</evidence>
<feature type="compositionally biased region" description="Basic and acidic residues" evidence="1">
    <location>
        <begin position="1"/>
        <end position="15"/>
    </location>
</feature>
<feature type="compositionally biased region" description="Pro residues" evidence="1">
    <location>
        <begin position="20"/>
        <end position="36"/>
    </location>
</feature>
<name>A0A4Y7SYC0_COPMI</name>
<dbReference type="AlphaFoldDB" id="A0A4Y7SYC0"/>
<proteinExistence type="predicted"/>
<dbReference type="EMBL" id="QPFP01000045">
    <property type="protein sequence ID" value="TEB26855.1"/>
    <property type="molecule type" value="Genomic_DNA"/>
</dbReference>
<sequence>MAVKRLANDHDHVDNGHSAPSPPVLPRLQPIPLPPTLPAGAPPPLLHPLLQTGALPLSMTWNLRTSPFSAESPLWMSQPVTYPALDSMAIRISSGHAWNRRESDTSIVVFPSDDEDRGGVTVRDVLERVHRTFACQIPEAAGVSLRAHRIRPVVWVGMTPSEREREVWVLYVHVV</sequence>
<evidence type="ECO:0000256" key="1">
    <source>
        <dbReference type="SAM" id="MobiDB-lite"/>
    </source>
</evidence>
<dbReference type="Proteomes" id="UP000298030">
    <property type="component" value="Unassembled WGS sequence"/>
</dbReference>
<organism evidence="3 4">
    <name type="scientific">Coprinellus micaceus</name>
    <name type="common">Glistening ink-cap mushroom</name>
    <name type="synonym">Coprinus micaceus</name>
    <dbReference type="NCBI Taxonomy" id="71717"/>
    <lineage>
        <taxon>Eukaryota</taxon>
        <taxon>Fungi</taxon>
        <taxon>Dikarya</taxon>
        <taxon>Basidiomycota</taxon>
        <taxon>Agaricomycotina</taxon>
        <taxon>Agaricomycetes</taxon>
        <taxon>Agaricomycetidae</taxon>
        <taxon>Agaricales</taxon>
        <taxon>Agaricineae</taxon>
        <taxon>Psathyrellaceae</taxon>
        <taxon>Coprinellus</taxon>
    </lineage>
</organism>
<gene>
    <name evidence="3" type="ORF">FA13DRAFT_996807</name>
</gene>
<reference evidence="3 4" key="1">
    <citation type="journal article" date="2019" name="Nat. Ecol. Evol.">
        <title>Megaphylogeny resolves global patterns of mushroom evolution.</title>
        <authorList>
            <person name="Varga T."/>
            <person name="Krizsan K."/>
            <person name="Foldi C."/>
            <person name="Dima B."/>
            <person name="Sanchez-Garcia M."/>
            <person name="Sanchez-Ramirez S."/>
            <person name="Szollosi G.J."/>
            <person name="Szarkandi J.G."/>
            <person name="Papp V."/>
            <person name="Albert L."/>
            <person name="Andreopoulos W."/>
            <person name="Angelini C."/>
            <person name="Antonin V."/>
            <person name="Barry K.W."/>
            <person name="Bougher N.L."/>
            <person name="Buchanan P."/>
            <person name="Buyck B."/>
            <person name="Bense V."/>
            <person name="Catcheside P."/>
            <person name="Chovatia M."/>
            <person name="Cooper J."/>
            <person name="Damon W."/>
            <person name="Desjardin D."/>
            <person name="Finy P."/>
            <person name="Geml J."/>
            <person name="Haridas S."/>
            <person name="Hughes K."/>
            <person name="Justo A."/>
            <person name="Karasinski D."/>
            <person name="Kautmanova I."/>
            <person name="Kiss B."/>
            <person name="Kocsube S."/>
            <person name="Kotiranta H."/>
            <person name="LaButti K.M."/>
            <person name="Lechner B.E."/>
            <person name="Liimatainen K."/>
            <person name="Lipzen A."/>
            <person name="Lukacs Z."/>
            <person name="Mihaltcheva S."/>
            <person name="Morgado L.N."/>
            <person name="Niskanen T."/>
            <person name="Noordeloos M.E."/>
            <person name="Ohm R.A."/>
            <person name="Ortiz-Santana B."/>
            <person name="Ovrebo C."/>
            <person name="Racz N."/>
            <person name="Riley R."/>
            <person name="Savchenko A."/>
            <person name="Shiryaev A."/>
            <person name="Soop K."/>
            <person name="Spirin V."/>
            <person name="Szebenyi C."/>
            <person name="Tomsovsky M."/>
            <person name="Tulloss R.E."/>
            <person name="Uehling J."/>
            <person name="Grigoriev I.V."/>
            <person name="Vagvolgyi C."/>
            <person name="Papp T."/>
            <person name="Martin F.M."/>
            <person name="Miettinen O."/>
            <person name="Hibbett D.S."/>
            <person name="Nagy L.G."/>
        </authorList>
    </citation>
    <scope>NUCLEOTIDE SEQUENCE [LARGE SCALE GENOMIC DNA]</scope>
    <source>
        <strain evidence="3 4">FP101781</strain>
    </source>
</reference>